<comment type="caution">
    <text evidence="8">The sequence shown here is derived from an EMBL/GenBank/DDBJ whole genome shotgun (WGS) entry which is preliminary data.</text>
</comment>
<dbReference type="STRING" id="1618550.UT39_C0006G0052"/>
<dbReference type="PANTHER" id="PTHR30562:SF1">
    <property type="entry name" value="UVRABC SYSTEM PROTEIN C"/>
    <property type="match status" value="1"/>
</dbReference>
<sequence>MIKLLDKIDNYYKFRKANLKHLPLLPGIYLFLNFEKKIIYIGKAKSLRERVKSYFNKNLYGKTDRLVKSVDCFSFIKVESEVESILLEAKLISKYKPVYNISLKDDKSPIYVYLTNADLPYLTLSRKKQIDAKAKSVWGPFTNSGNLKWLLKSIRRIVPYANHKPSNKNCLYSQMGLCNPCPSQIVLEENADKHTQLIRQYKKNLSNIRLFFAGHFKKLEGILLQQMKTSSQNQDYEKAQIFKNRVTILKEITSPRIIPETYIQDPYYSDKVTKSRLNSLKTFLNRFMPVTSVEKIECYDIAHLQGTNAAGSMVVFHQGKPDRSKYRHFRLRVSKNSDVDSLNEIIKRRTNHFYDWGIPDLIIVDGGKGQVNVFKKAVGQYNIPVVGIAKRFERLLIPTSSGFIQTKPDEGALFIVEYLRDEAHRFAQRYHHMLVSKNLLNIVE</sequence>
<gene>
    <name evidence="8" type="ORF">UT39_C0006G0052</name>
</gene>
<organism evidence="8 9">
    <name type="scientific">Candidatus Woesebacteria bacterium GW2011_GWA1_39_21</name>
    <dbReference type="NCBI Taxonomy" id="1618550"/>
    <lineage>
        <taxon>Bacteria</taxon>
        <taxon>Candidatus Woeseibacteriota</taxon>
    </lineage>
</organism>
<dbReference type="Pfam" id="PF08459">
    <property type="entry name" value="UvrC_RNaseH_dom"/>
    <property type="match status" value="1"/>
</dbReference>
<dbReference type="InterPro" id="IPR047296">
    <property type="entry name" value="GIY-YIG_UvrC_Cho"/>
</dbReference>
<dbReference type="PANTHER" id="PTHR30562">
    <property type="entry name" value="UVRC/OXIDOREDUCTASE"/>
    <property type="match status" value="1"/>
</dbReference>
<dbReference type="SUPFAM" id="SSF46600">
    <property type="entry name" value="C-terminal UvrC-binding domain of UvrB"/>
    <property type="match status" value="1"/>
</dbReference>
<dbReference type="GO" id="GO:0009381">
    <property type="term" value="F:excinuclease ABC activity"/>
    <property type="evidence" value="ECO:0007669"/>
    <property type="project" value="InterPro"/>
</dbReference>
<dbReference type="GO" id="GO:0006289">
    <property type="term" value="P:nucleotide-excision repair"/>
    <property type="evidence" value="ECO:0007669"/>
    <property type="project" value="InterPro"/>
</dbReference>
<dbReference type="FunFam" id="3.40.1440.10:FF:000001">
    <property type="entry name" value="UvrABC system protein C"/>
    <property type="match status" value="1"/>
</dbReference>
<proteinExistence type="predicted"/>
<dbReference type="SMART" id="SM00465">
    <property type="entry name" value="GIYc"/>
    <property type="match status" value="1"/>
</dbReference>
<keyword evidence="3" id="KW-0228">DNA excision</keyword>
<dbReference type="AlphaFoldDB" id="A0A0G0NFD8"/>
<accession>A0A0G0NFD8</accession>
<keyword evidence="1" id="KW-0963">Cytoplasm</keyword>
<dbReference type="PROSITE" id="PS50165">
    <property type="entry name" value="UVRC"/>
    <property type="match status" value="1"/>
</dbReference>
<evidence type="ECO:0000256" key="1">
    <source>
        <dbReference type="ARBA" id="ARBA00022490"/>
    </source>
</evidence>
<dbReference type="InterPro" id="IPR050066">
    <property type="entry name" value="UvrABC_protein_C"/>
</dbReference>
<evidence type="ECO:0000256" key="3">
    <source>
        <dbReference type="ARBA" id="ARBA00022769"/>
    </source>
</evidence>
<evidence type="ECO:0000259" key="6">
    <source>
        <dbReference type="PROSITE" id="PS50164"/>
    </source>
</evidence>
<keyword evidence="5" id="KW-0234">DNA repair</keyword>
<evidence type="ECO:0000259" key="7">
    <source>
        <dbReference type="PROSITE" id="PS50165"/>
    </source>
</evidence>
<evidence type="ECO:0000313" key="8">
    <source>
        <dbReference type="EMBL" id="KKR11546.1"/>
    </source>
</evidence>
<dbReference type="PROSITE" id="PS50164">
    <property type="entry name" value="GIY_YIG"/>
    <property type="match status" value="1"/>
</dbReference>
<dbReference type="Pfam" id="PF01541">
    <property type="entry name" value="GIY-YIG"/>
    <property type="match status" value="1"/>
</dbReference>
<name>A0A0G0NFD8_9BACT</name>
<dbReference type="InterPro" id="IPR001162">
    <property type="entry name" value="UvrC_RNase_H_dom"/>
</dbReference>
<feature type="domain" description="GIY-YIG" evidence="6">
    <location>
        <begin position="24"/>
        <end position="101"/>
    </location>
</feature>
<dbReference type="CDD" id="cd10434">
    <property type="entry name" value="GIY-YIG_UvrC_Cho"/>
    <property type="match status" value="1"/>
</dbReference>
<dbReference type="InterPro" id="IPR000305">
    <property type="entry name" value="GIY-YIG_endonuc"/>
</dbReference>
<keyword evidence="4" id="KW-0267">Excision nuclease</keyword>
<dbReference type="Gene3D" id="3.40.1440.10">
    <property type="entry name" value="GIY-YIG endonuclease"/>
    <property type="match status" value="1"/>
</dbReference>
<dbReference type="SUPFAM" id="SSF82771">
    <property type="entry name" value="GIY-YIG endonuclease"/>
    <property type="match status" value="1"/>
</dbReference>
<keyword evidence="2" id="KW-0227">DNA damage</keyword>
<dbReference type="Gene3D" id="3.30.420.340">
    <property type="entry name" value="UvrC, RNAse H endonuclease domain"/>
    <property type="match status" value="1"/>
</dbReference>
<evidence type="ECO:0000313" key="9">
    <source>
        <dbReference type="Proteomes" id="UP000034246"/>
    </source>
</evidence>
<dbReference type="InterPro" id="IPR035901">
    <property type="entry name" value="GIY-YIG_endonuc_sf"/>
</dbReference>
<evidence type="ECO:0000256" key="4">
    <source>
        <dbReference type="ARBA" id="ARBA00022881"/>
    </source>
</evidence>
<evidence type="ECO:0000256" key="2">
    <source>
        <dbReference type="ARBA" id="ARBA00022763"/>
    </source>
</evidence>
<reference evidence="8 9" key="1">
    <citation type="journal article" date="2015" name="Nature">
        <title>rRNA introns, odd ribosomes, and small enigmatic genomes across a large radiation of phyla.</title>
        <authorList>
            <person name="Brown C.T."/>
            <person name="Hug L.A."/>
            <person name="Thomas B.C."/>
            <person name="Sharon I."/>
            <person name="Castelle C.J."/>
            <person name="Singh A."/>
            <person name="Wilkins M.J."/>
            <person name="Williams K.H."/>
            <person name="Banfield J.F."/>
        </authorList>
    </citation>
    <scope>NUCLEOTIDE SEQUENCE [LARGE SCALE GENOMIC DNA]</scope>
</reference>
<dbReference type="InterPro" id="IPR036876">
    <property type="entry name" value="UVR_dom_sf"/>
</dbReference>
<dbReference type="GO" id="GO:0009380">
    <property type="term" value="C:excinuclease repair complex"/>
    <property type="evidence" value="ECO:0007669"/>
    <property type="project" value="TreeGrafter"/>
</dbReference>
<feature type="domain" description="UvrC family homology region profile" evidence="7">
    <location>
        <begin position="171"/>
        <end position="378"/>
    </location>
</feature>
<evidence type="ECO:0000256" key="5">
    <source>
        <dbReference type="ARBA" id="ARBA00023204"/>
    </source>
</evidence>
<protein>
    <submittedName>
        <fullName evidence="8">Excinuclease ABC subunit C</fullName>
    </submittedName>
</protein>
<dbReference type="PATRIC" id="fig|1618550.3.peg.504"/>
<dbReference type="InterPro" id="IPR038476">
    <property type="entry name" value="UvrC_RNase_H_dom_sf"/>
</dbReference>
<dbReference type="EMBL" id="LBWP01000006">
    <property type="protein sequence ID" value="KKR11546.1"/>
    <property type="molecule type" value="Genomic_DNA"/>
</dbReference>
<dbReference type="Proteomes" id="UP000034246">
    <property type="component" value="Unassembled WGS sequence"/>
</dbReference>